<keyword evidence="2" id="KW-1185">Reference proteome</keyword>
<dbReference type="Proteomes" id="UP001168821">
    <property type="component" value="Unassembled WGS sequence"/>
</dbReference>
<reference evidence="1" key="1">
    <citation type="journal article" date="2023" name="G3 (Bethesda)">
        <title>Whole genome assemblies of Zophobas morio and Tenebrio molitor.</title>
        <authorList>
            <person name="Kaur S."/>
            <person name="Stinson S.A."/>
            <person name="diCenzo G.C."/>
        </authorList>
    </citation>
    <scope>NUCLEOTIDE SEQUENCE</scope>
    <source>
        <strain evidence="1">QUZm001</strain>
    </source>
</reference>
<comment type="caution">
    <text evidence="1">The sequence shown here is derived from an EMBL/GenBank/DDBJ whole genome shotgun (WGS) entry which is preliminary data.</text>
</comment>
<evidence type="ECO:0000313" key="1">
    <source>
        <dbReference type="EMBL" id="KAJ3661772.1"/>
    </source>
</evidence>
<organism evidence="1 2">
    <name type="scientific">Zophobas morio</name>
    <dbReference type="NCBI Taxonomy" id="2755281"/>
    <lineage>
        <taxon>Eukaryota</taxon>
        <taxon>Metazoa</taxon>
        <taxon>Ecdysozoa</taxon>
        <taxon>Arthropoda</taxon>
        <taxon>Hexapoda</taxon>
        <taxon>Insecta</taxon>
        <taxon>Pterygota</taxon>
        <taxon>Neoptera</taxon>
        <taxon>Endopterygota</taxon>
        <taxon>Coleoptera</taxon>
        <taxon>Polyphaga</taxon>
        <taxon>Cucujiformia</taxon>
        <taxon>Tenebrionidae</taxon>
        <taxon>Zophobas</taxon>
    </lineage>
</organism>
<name>A0AA38IR88_9CUCU</name>
<evidence type="ECO:0000313" key="2">
    <source>
        <dbReference type="Proteomes" id="UP001168821"/>
    </source>
</evidence>
<dbReference type="EMBL" id="JALNTZ010000002">
    <property type="protein sequence ID" value="KAJ3661772.1"/>
    <property type="molecule type" value="Genomic_DNA"/>
</dbReference>
<sequence>MVEYKTVQDFYKKNRKRLAYNIASGELLEKLVEMEPVKTYTADEIKRLAPVYRGKPENFDLMKIGKHNLNRDNGYYLSNIWKHSARSQLISFNQDGFPPPHL</sequence>
<dbReference type="AlphaFoldDB" id="A0AA38IR88"/>
<proteinExistence type="predicted"/>
<gene>
    <name evidence="1" type="ORF">Zmor_006157</name>
</gene>
<accession>A0AA38IR88</accession>
<protein>
    <submittedName>
        <fullName evidence="1">Uncharacterized protein</fullName>
    </submittedName>
</protein>